<dbReference type="InterPro" id="IPR001537">
    <property type="entry name" value="SpoU_MeTrfase"/>
</dbReference>
<organism evidence="8">
    <name type="scientific">Singulisphaera sp. Ch08</name>
    <dbReference type="NCBI Taxonomy" id="3120278"/>
    <lineage>
        <taxon>Bacteria</taxon>
        <taxon>Pseudomonadati</taxon>
        <taxon>Planctomycetota</taxon>
        <taxon>Planctomycetia</taxon>
        <taxon>Isosphaerales</taxon>
        <taxon>Isosphaeraceae</taxon>
        <taxon>Singulisphaera</taxon>
    </lineage>
</organism>
<evidence type="ECO:0000256" key="1">
    <source>
        <dbReference type="ARBA" id="ARBA00022490"/>
    </source>
</evidence>
<dbReference type="CDD" id="cd18095">
    <property type="entry name" value="SpoU-like_rRNA-MTase"/>
    <property type="match status" value="1"/>
</dbReference>
<feature type="binding site" evidence="6">
    <location>
        <position position="82"/>
    </location>
    <ligand>
        <name>S-adenosyl-L-methionine</name>
        <dbReference type="ChEBI" id="CHEBI:59789"/>
    </ligand>
</feature>
<evidence type="ECO:0000256" key="6">
    <source>
        <dbReference type="HAMAP-Rule" id="MF_00074"/>
    </source>
</evidence>
<comment type="caution">
    <text evidence="6">Lacks conserved residue(s) required for the propagation of feature annotation.</text>
</comment>
<feature type="binding site" evidence="6">
    <location>
        <position position="142"/>
    </location>
    <ligand>
        <name>S-adenosyl-L-methionine</name>
        <dbReference type="ChEBI" id="CHEBI:59789"/>
    </ligand>
</feature>
<dbReference type="SUPFAM" id="SSF53335">
    <property type="entry name" value="S-adenosyl-L-methionine-dependent methyltransferases"/>
    <property type="match status" value="1"/>
</dbReference>
<dbReference type="GO" id="GO:0005829">
    <property type="term" value="C:cytosol"/>
    <property type="evidence" value="ECO:0007669"/>
    <property type="project" value="TreeGrafter"/>
</dbReference>
<dbReference type="PANTHER" id="PTHR31760:SF0">
    <property type="entry name" value="S-ADENOSYL-L-METHIONINE-DEPENDENT METHYLTRANSFERASES SUPERFAMILY PROTEIN"/>
    <property type="match status" value="1"/>
</dbReference>
<comment type="function">
    <text evidence="6">Specifically methylates the N7 position of a guanine in 16S rRNA.</text>
</comment>
<dbReference type="InterPro" id="IPR003682">
    <property type="entry name" value="rRNA_ssu_MeTfrase_G"/>
</dbReference>
<dbReference type="Pfam" id="PF02527">
    <property type="entry name" value="GidB"/>
    <property type="match status" value="1"/>
</dbReference>
<sequence>MTPGRSSLEAIIKGCGIRLSSAQLDRLWAYHRMLRTANAELNLTRIHNFENMVLKHYVDSLLVLRFTELPSPLIDMGSGPGLPGIPLKIARPETQMILAEPRGARAEFLEEVCGRLKLGGVEVLAGKVNSKLSRKVAGVITRAVASIPETLDRVANCLEVGGRMLFMKGPDCDAEIAEAAKTHADRYRLVADHAYQIPGTPHDRRLVIYERLEGAGEEAMGEETGHSASVRAVSITSETNPTFKLCRDLLGGRGIRKQGRALLSGARPIAEVLEHFPGHAEGWLTDSQGAPPPTPDLTWYRLADPLFRALDASGTHAPLLLVRLPEIPEWSDEAPWPAGCTLFVPFQDPENVGAVIRSAAAFGAARVVLLRESAHPFHPKAARAAGPALFQVPLLEGPSIQDLTSDRVPLIALATDGPELGAAPFPESFGLVPGVEGPGLPAHFREGERRRIAMAPGVESLNAATATAVALYAWRQSRPDQPPVSSIDR</sequence>
<proteinExistence type="inferred from homology"/>
<dbReference type="PANTHER" id="PTHR31760">
    <property type="entry name" value="S-ADENOSYL-L-METHIONINE-DEPENDENT METHYLTRANSFERASES SUPERFAMILY PROTEIN"/>
    <property type="match status" value="1"/>
</dbReference>
<dbReference type="Gene3D" id="3.40.1280.10">
    <property type="match status" value="1"/>
</dbReference>
<protein>
    <recommendedName>
        <fullName evidence="6">Ribosomal RNA small subunit methyltransferase G</fullName>
        <ecNumber evidence="6">2.1.1.-</ecNumber>
    </recommendedName>
    <alternativeName>
        <fullName evidence="6">16S rRNA 7-methylguanosine methyltransferase</fullName>
        <shortName evidence="6">16S rRNA m7G methyltransferase</shortName>
    </alternativeName>
</protein>
<reference evidence="8" key="1">
    <citation type="submission" date="2024-05" db="EMBL/GenBank/DDBJ databases">
        <title>Planctomycetes of the genus Singulisphaera possess chitinolytic capabilities.</title>
        <authorList>
            <person name="Ivanova A."/>
        </authorList>
    </citation>
    <scope>NUCLEOTIDE SEQUENCE</scope>
    <source>
        <strain evidence="8">Ch08T</strain>
    </source>
</reference>
<evidence type="ECO:0000256" key="5">
    <source>
        <dbReference type="ARBA" id="ARBA00022691"/>
    </source>
</evidence>
<feature type="binding site" evidence="6">
    <location>
        <position position="77"/>
    </location>
    <ligand>
        <name>S-adenosyl-L-methionine</name>
        <dbReference type="ChEBI" id="CHEBI:59789"/>
    </ligand>
</feature>
<feature type="domain" description="tRNA/rRNA methyltransferase SpoU type" evidence="7">
    <location>
        <begin position="345"/>
        <end position="472"/>
    </location>
</feature>
<dbReference type="EC" id="2.1.1.-" evidence="6"/>
<keyword evidence="2 6" id="KW-0698">rRNA processing</keyword>
<name>A0AAU7CAZ0_9BACT</name>
<evidence type="ECO:0000259" key="7">
    <source>
        <dbReference type="Pfam" id="PF00588"/>
    </source>
</evidence>
<dbReference type="Gene3D" id="3.40.50.150">
    <property type="entry name" value="Vaccinia Virus protein VP39"/>
    <property type="match status" value="1"/>
</dbReference>
<comment type="similarity">
    <text evidence="6">Belongs to the methyltransferase superfamily. RNA methyltransferase RsmG family.</text>
</comment>
<dbReference type="InterPro" id="IPR029026">
    <property type="entry name" value="tRNA_m1G_MTases_N"/>
</dbReference>
<evidence type="ECO:0000313" key="8">
    <source>
        <dbReference type="EMBL" id="XBH02268.1"/>
    </source>
</evidence>
<dbReference type="InterPro" id="IPR029028">
    <property type="entry name" value="Alpha/beta_knot_MTases"/>
</dbReference>
<dbReference type="NCBIfam" id="TIGR00138">
    <property type="entry name" value="rsmG_gidB"/>
    <property type="match status" value="1"/>
</dbReference>
<dbReference type="Pfam" id="PF00588">
    <property type="entry name" value="SpoU_methylase"/>
    <property type="match status" value="1"/>
</dbReference>
<accession>A0AAU7CAZ0</accession>
<gene>
    <name evidence="6 8" type="primary">rsmG</name>
    <name evidence="8" type="ORF">V5E97_28615</name>
</gene>
<keyword evidence="1 6" id="KW-0963">Cytoplasm</keyword>
<keyword evidence="4 6" id="KW-0808">Transferase</keyword>
<dbReference type="RefSeq" id="WP_406695010.1">
    <property type="nucleotide sequence ID" value="NZ_CP155447.1"/>
</dbReference>
<keyword evidence="5 6" id="KW-0949">S-adenosyl-L-methionine</keyword>
<evidence type="ECO:0000256" key="3">
    <source>
        <dbReference type="ARBA" id="ARBA00022603"/>
    </source>
</evidence>
<dbReference type="InterPro" id="IPR029063">
    <property type="entry name" value="SAM-dependent_MTases_sf"/>
</dbReference>
<comment type="subcellular location">
    <subcellularLocation>
        <location evidence="6">Cytoplasm</location>
    </subcellularLocation>
</comment>
<dbReference type="GO" id="GO:0003723">
    <property type="term" value="F:RNA binding"/>
    <property type="evidence" value="ECO:0007669"/>
    <property type="project" value="InterPro"/>
</dbReference>
<dbReference type="GO" id="GO:0070043">
    <property type="term" value="F:rRNA (guanine-N7-)-methyltransferase activity"/>
    <property type="evidence" value="ECO:0007669"/>
    <property type="project" value="UniProtKB-UniRule"/>
</dbReference>
<evidence type="ECO:0000256" key="4">
    <source>
        <dbReference type="ARBA" id="ARBA00022679"/>
    </source>
</evidence>
<dbReference type="SUPFAM" id="SSF75217">
    <property type="entry name" value="alpha/beta knot"/>
    <property type="match status" value="1"/>
</dbReference>
<evidence type="ECO:0000256" key="2">
    <source>
        <dbReference type="ARBA" id="ARBA00022552"/>
    </source>
</evidence>
<dbReference type="HAMAP" id="MF_00074">
    <property type="entry name" value="16SrRNA_methyltr_G"/>
    <property type="match status" value="1"/>
</dbReference>
<keyword evidence="3 6" id="KW-0489">Methyltransferase</keyword>
<dbReference type="AlphaFoldDB" id="A0AAU7CAZ0"/>
<dbReference type="EMBL" id="CP155447">
    <property type="protein sequence ID" value="XBH02268.1"/>
    <property type="molecule type" value="Genomic_DNA"/>
</dbReference>